<keyword evidence="3" id="KW-1185">Reference proteome</keyword>
<evidence type="ECO:0000313" key="3">
    <source>
        <dbReference type="Proteomes" id="UP001141806"/>
    </source>
</evidence>
<proteinExistence type="predicted"/>
<feature type="compositionally biased region" description="Low complexity" evidence="1">
    <location>
        <begin position="71"/>
        <end position="93"/>
    </location>
</feature>
<gene>
    <name evidence="2" type="ORF">NE237_011787</name>
</gene>
<feature type="region of interest" description="Disordered" evidence="1">
    <location>
        <begin position="71"/>
        <end position="99"/>
    </location>
</feature>
<sequence>MESFENTLRDQQRTFLELSRLLTVMEEKLDHLLPCSTTPSLPITDSVATTQPSFFTPVHSDLLPIFHQYPQAQSQPPQTPSQFQSQPLSQPQSLILLTR</sequence>
<name>A0A9Q0GWR3_9MAGN</name>
<evidence type="ECO:0000313" key="2">
    <source>
        <dbReference type="EMBL" id="KAJ4955004.1"/>
    </source>
</evidence>
<dbReference type="Proteomes" id="UP001141806">
    <property type="component" value="Unassembled WGS sequence"/>
</dbReference>
<dbReference type="AlphaFoldDB" id="A0A9Q0GWR3"/>
<organism evidence="2 3">
    <name type="scientific">Protea cynaroides</name>
    <dbReference type="NCBI Taxonomy" id="273540"/>
    <lineage>
        <taxon>Eukaryota</taxon>
        <taxon>Viridiplantae</taxon>
        <taxon>Streptophyta</taxon>
        <taxon>Embryophyta</taxon>
        <taxon>Tracheophyta</taxon>
        <taxon>Spermatophyta</taxon>
        <taxon>Magnoliopsida</taxon>
        <taxon>Proteales</taxon>
        <taxon>Proteaceae</taxon>
        <taxon>Protea</taxon>
    </lineage>
</organism>
<evidence type="ECO:0000256" key="1">
    <source>
        <dbReference type="SAM" id="MobiDB-lite"/>
    </source>
</evidence>
<dbReference type="EMBL" id="JAMYWD010000011">
    <property type="protein sequence ID" value="KAJ4955004.1"/>
    <property type="molecule type" value="Genomic_DNA"/>
</dbReference>
<protein>
    <submittedName>
        <fullName evidence="2">Uncharacterized protein</fullName>
    </submittedName>
</protein>
<reference evidence="2" key="1">
    <citation type="journal article" date="2023" name="Plant J.">
        <title>The genome of the king protea, Protea cynaroides.</title>
        <authorList>
            <person name="Chang J."/>
            <person name="Duong T.A."/>
            <person name="Schoeman C."/>
            <person name="Ma X."/>
            <person name="Roodt D."/>
            <person name="Barker N."/>
            <person name="Li Z."/>
            <person name="Van de Peer Y."/>
            <person name="Mizrachi E."/>
        </authorList>
    </citation>
    <scope>NUCLEOTIDE SEQUENCE</scope>
    <source>
        <tissue evidence="2">Young leaves</tissue>
    </source>
</reference>
<comment type="caution">
    <text evidence="2">The sequence shown here is derived from an EMBL/GenBank/DDBJ whole genome shotgun (WGS) entry which is preliminary data.</text>
</comment>
<accession>A0A9Q0GWR3</accession>